<organism evidence="6 7">
    <name type="scientific">Marasmiellus scandens</name>
    <dbReference type="NCBI Taxonomy" id="2682957"/>
    <lineage>
        <taxon>Eukaryota</taxon>
        <taxon>Fungi</taxon>
        <taxon>Dikarya</taxon>
        <taxon>Basidiomycota</taxon>
        <taxon>Agaricomycotina</taxon>
        <taxon>Agaricomycetes</taxon>
        <taxon>Agaricomycetidae</taxon>
        <taxon>Agaricales</taxon>
        <taxon>Marasmiineae</taxon>
        <taxon>Omphalotaceae</taxon>
        <taxon>Marasmiellus</taxon>
    </lineage>
</organism>
<feature type="binding site" evidence="4">
    <location>
        <position position="139"/>
    </location>
    <ligand>
        <name>S-adenosyl-L-methionine</name>
        <dbReference type="ChEBI" id="CHEBI:59789"/>
    </ligand>
</feature>
<evidence type="ECO:0000256" key="3">
    <source>
        <dbReference type="ARBA" id="ARBA00022691"/>
    </source>
</evidence>
<feature type="region of interest" description="Disordered" evidence="5">
    <location>
        <begin position="1"/>
        <end position="28"/>
    </location>
</feature>
<dbReference type="GO" id="GO:0032259">
    <property type="term" value="P:methylation"/>
    <property type="evidence" value="ECO:0007669"/>
    <property type="project" value="UniProtKB-KW"/>
</dbReference>
<comment type="function">
    <text evidence="4">S-adenosyl-L-methionine-dependent methyltransferase that specifically methylates the N(1) position of an adenine present in helix 65 in 25S rRNA.</text>
</comment>
<dbReference type="InterPro" id="IPR021867">
    <property type="entry name" value="Bmt2/SAMTOR"/>
</dbReference>
<reference evidence="6 7" key="1">
    <citation type="submission" date="2024-01" db="EMBL/GenBank/DDBJ databases">
        <title>A draft genome for the cacao thread blight pathogen Marasmiellus scandens.</title>
        <authorList>
            <person name="Baruah I.K."/>
            <person name="Leung J."/>
            <person name="Bukari Y."/>
            <person name="Amoako-Attah I."/>
            <person name="Meinhardt L.W."/>
            <person name="Bailey B.A."/>
            <person name="Cohen S.P."/>
        </authorList>
    </citation>
    <scope>NUCLEOTIDE SEQUENCE [LARGE SCALE GENOMIC DNA]</scope>
    <source>
        <strain evidence="6 7">GH-19</strain>
    </source>
</reference>
<dbReference type="EC" id="2.1.1.-" evidence="4"/>
<dbReference type="Proteomes" id="UP001498398">
    <property type="component" value="Unassembled WGS sequence"/>
</dbReference>
<keyword evidence="1 4" id="KW-0489">Methyltransferase</keyword>
<keyword evidence="4" id="KW-0539">Nucleus</keyword>
<evidence type="ECO:0000256" key="4">
    <source>
        <dbReference type="HAMAP-Rule" id="MF_03044"/>
    </source>
</evidence>
<accession>A0ABR1IVD5</accession>
<protein>
    <recommendedName>
        <fullName evidence="4">25S rRNA adenine-N(1) methyltransferase</fullName>
        <ecNumber evidence="4">2.1.1.-</ecNumber>
    </recommendedName>
</protein>
<feature type="binding site" evidence="4">
    <location>
        <position position="119"/>
    </location>
    <ligand>
        <name>S-adenosyl-L-methionine</name>
        <dbReference type="ChEBI" id="CHEBI:59789"/>
    </ligand>
</feature>
<dbReference type="SUPFAM" id="SSF53335">
    <property type="entry name" value="S-adenosyl-L-methionine-dependent methyltransferases"/>
    <property type="match status" value="1"/>
</dbReference>
<comment type="caution">
    <text evidence="6">The sequence shown here is derived from an EMBL/GenBank/DDBJ whole genome shotgun (WGS) entry which is preliminary data.</text>
</comment>
<keyword evidence="7" id="KW-1185">Reference proteome</keyword>
<keyword evidence="3 4" id="KW-0949">S-adenosyl-L-methionine</keyword>
<dbReference type="PANTHER" id="PTHR21008:SF1">
    <property type="entry name" value="25S RRNA (ADENINE(2142)-N(1))-METHYLTRANSFERASE"/>
    <property type="match status" value="1"/>
</dbReference>
<evidence type="ECO:0000256" key="5">
    <source>
        <dbReference type="SAM" id="MobiDB-lite"/>
    </source>
</evidence>
<comment type="similarity">
    <text evidence="4">Belongs to the BMT2 family.</text>
</comment>
<evidence type="ECO:0000313" key="7">
    <source>
        <dbReference type="Proteomes" id="UP001498398"/>
    </source>
</evidence>
<dbReference type="GO" id="GO:0008168">
    <property type="term" value="F:methyltransferase activity"/>
    <property type="evidence" value="ECO:0007669"/>
    <property type="project" value="UniProtKB-KW"/>
</dbReference>
<evidence type="ECO:0000256" key="2">
    <source>
        <dbReference type="ARBA" id="ARBA00022679"/>
    </source>
</evidence>
<sequence>MPKARKRKLPITASSNIPTSTTSSKPESSRTIIRQFHVLLKQQAQLQRLLLSDPSKSAELEDVERKIEELGGLQSYQRMSAIGQGNDRGGGSEKVFIGWLRERSVHETAGDKLKLLEVGALKPDNYSSCSTWIQNTPMDLNSRHSSILQQDFLLLDQEQNKQRWDLISLSLVLNFVPEAVDRGLMLRLAHDFLVPEGYLFVALPLPCLLNSRYLDFEKLKELIAFLGFEEIQQKWKKGGKMVYLLYQKPRMDRATEKRQVPAHLTRKVVIRQGNRNNFAILL</sequence>
<dbReference type="HAMAP" id="MF_03044">
    <property type="entry name" value="BMT2"/>
    <property type="match status" value="1"/>
</dbReference>
<name>A0ABR1IVD5_9AGAR</name>
<proteinExistence type="inferred from homology"/>
<evidence type="ECO:0000256" key="1">
    <source>
        <dbReference type="ARBA" id="ARBA00022603"/>
    </source>
</evidence>
<feature type="compositionally biased region" description="Low complexity" evidence="5">
    <location>
        <begin position="19"/>
        <end position="28"/>
    </location>
</feature>
<comment type="subcellular location">
    <subcellularLocation>
        <location evidence="4">Nucleus</location>
        <location evidence="4">Nucleolus</location>
    </subcellularLocation>
</comment>
<dbReference type="Pfam" id="PF11968">
    <property type="entry name" value="Bmt2"/>
    <property type="match status" value="1"/>
</dbReference>
<keyword evidence="2 4" id="KW-0808">Transferase</keyword>
<dbReference type="EMBL" id="JBANRG010000069">
    <property type="protein sequence ID" value="KAK7440261.1"/>
    <property type="molecule type" value="Genomic_DNA"/>
</dbReference>
<dbReference type="PANTHER" id="PTHR21008">
    <property type="entry name" value="S-ADENOSYLMETHIONINE SENSOR UPSTREAM OF MTORC1-RELATED"/>
    <property type="match status" value="1"/>
</dbReference>
<dbReference type="Gene3D" id="3.40.50.150">
    <property type="entry name" value="Vaccinia Virus protein VP39"/>
    <property type="match status" value="1"/>
</dbReference>
<dbReference type="InterPro" id="IPR029063">
    <property type="entry name" value="SAM-dependent_MTases_sf"/>
</dbReference>
<gene>
    <name evidence="6" type="primary">BMT2</name>
    <name evidence="6" type="ORF">VKT23_017201</name>
</gene>
<evidence type="ECO:0000313" key="6">
    <source>
        <dbReference type="EMBL" id="KAK7440261.1"/>
    </source>
</evidence>